<name>A0A6C0DTF2_9ZZZZ</name>
<feature type="domain" description="Glycosyl transferase family 25" evidence="1">
    <location>
        <begin position="51"/>
        <end position="115"/>
    </location>
</feature>
<organism evidence="2">
    <name type="scientific">viral metagenome</name>
    <dbReference type="NCBI Taxonomy" id="1070528"/>
    <lineage>
        <taxon>unclassified sequences</taxon>
        <taxon>metagenomes</taxon>
        <taxon>organismal metagenomes</taxon>
    </lineage>
</organism>
<dbReference type="EMBL" id="MN739669">
    <property type="protein sequence ID" value="QHT19802.1"/>
    <property type="molecule type" value="Genomic_DNA"/>
</dbReference>
<protein>
    <recommendedName>
        <fullName evidence="1">Glycosyl transferase family 25 domain-containing protein</fullName>
    </recommendedName>
</protein>
<proteinExistence type="predicted"/>
<evidence type="ECO:0000313" key="2">
    <source>
        <dbReference type="EMBL" id="QHT19802.1"/>
    </source>
</evidence>
<dbReference type="Pfam" id="PF01755">
    <property type="entry name" value="Glyco_transf_25"/>
    <property type="match status" value="1"/>
</dbReference>
<reference evidence="2" key="1">
    <citation type="journal article" date="2020" name="Nature">
        <title>Giant virus diversity and host interactions through global metagenomics.</title>
        <authorList>
            <person name="Schulz F."/>
            <person name="Roux S."/>
            <person name="Paez-Espino D."/>
            <person name="Jungbluth S."/>
            <person name="Walsh D.A."/>
            <person name="Denef V.J."/>
            <person name="McMahon K.D."/>
            <person name="Konstantinidis K.T."/>
            <person name="Eloe-Fadrosh E.A."/>
            <person name="Kyrpides N.C."/>
            <person name="Woyke T."/>
        </authorList>
    </citation>
    <scope>NUCLEOTIDE SEQUENCE</scope>
    <source>
        <strain evidence="2">GVMAG-M-3300023174-5</strain>
    </source>
</reference>
<sequence>MQSLLKILYSNIVMSNYPVYCINLQHRKDRRLHTLNEFSKLNIPVNKVNYPYFTKNAKGGVFGCFDSHMKVWNDFFIKYPKQKYCLVLEDDFVTTKKSKTIISKAAKFIDKNYHDVDVLMLHNLAIKVNNSANNELFSNGYGFLSHAYFITRHYIESVIFKNKKLPKPNGSHFDFEMSVNKFDKDNVLYTEKIFYTNQICLKQINDKSDNYVNIFDELFRQDVNKPIEYIAKLSSFAKKNNILNDDGVKRVAYFISYLIH</sequence>
<dbReference type="AlphaFoldDB" id="A0A6C0DTF2"/>
<accession>A0A6C0DTF2</accession>
<evidence type="ECO:0000259" key="1">
    <source>
        <dbReference type="Pfam" id="PF01755"/>
    </source>
</evidence>
<dbReference type="InterPro" id="IPR002654">
    <property type="entry name" value="Glyco_trans_25"/>
</dbReference>